<dbReference type="OrthoDB" id="1191002at2"/>
<keyword evidence="2" id="KW-1185">Reference proteome</keyword>
<evidence type="ECO:0000313" key="1">
    <source>
        <dbReference type="EMBL" id="PSG89958.1"/>
    </source>
</evidence>
<proteinExistence type="predicted"/>
<dbReference type="EMBL" id="PXOQ01000007">
    <property type="protein sequence ID" value="PSG89958.1"/>
    <property type="molecule type" value="Genomic_DNA"/>
</dbReference>
<organism evidence="1 2">
    <name type="scientific">Aurantibacter aestuarii</name>
    <dbReference type="NCBI Taxonomy" id="1266046"/>
    <lineage>
        <taxon>Bacteria</taxon>
        <taxon>Pseudomonadati</taxon>
        <taxon>Bacteroidota</taxon>
        <taxon>Flavobacteriia</taxon>
        <taxon>Flavobacteriales</taxon>
        <taxon>Flavobacteriaceae</taxon>
        <taxon>Aurantibacter</taxon>
    </lineage>
</organism>
<sequence length="159" mass="18475">MKVIYFFILLLLISCDGFETKKLQKEAVISEQLDTFNWNEVDQYPSFQICEKLDAKEDKKACFETEITNKFFETLNNDSLVVNENFSDTIYLDLLISELGNLSITKRNIKAKTRILIPKIDTLLDKSIQEMPKIYPAIKRGQQVRTKFTLPILIEVDSL</sequence>
<dbReference type="RefSeq" id="WP_106462101.1">
    <property type="nucleotide sequence ID" value="NZ_PXOQ01000007.1"/>
</dbReference>
<dbReference type="PROSITE" id="PS51257">
    <property type="entry name" value="PROKAR_LIPOPROTEIN"/>
    <property type="match status" value="1"/>
</dbReference>
<dbReference type="AlphaFoldDB" id="A0A2T1NBY2"/>
<gene>
    <name evidence="1" type="ORF">C7H52_01420</name>
</gene>
<reference evidence="1 2" key="1">
    <citation type="submission" date="2018-03" db="EMBL/GenBank/DDBJ databases">
        <title>Mesoflavibacter sp. HG37 and Mesoflavibacter sp. HG96 sp.nov., two marine bacteria isolated from seawater of Western Pacific Ocean.</title>
        <authorList>
            <person name="Cheng H."/>
            <person name="Wu Y.-H."/>
            <person name="Guo L.-L."/>
            <person name="Xu X.-W."/>
        </authorList>
    </citation>
    <scope>NUCLEOTIDE SEQUENCE [LARGE SCALE GENOMIC DNA]</scope>
    <source>
        <strain evidence="1 2">KCTC 32269</strain>
    </source>
</reference>
<evidence type="ECO:0000313" key="2">
    <source>
        <dbReference type="Proteomes" id="UP000238426"/>
    </source>
</evidence>
<dbReference type="Proteomes" id="UP000238426">
    <property type="component" value="Unassembled WGS sequence"/>
</dbReference>
<accession>A0A2T1NBY2</accession>
<protein>
    <submittedName>
        <fullName evidence="1">Uncharacterized protein</fullName>
    </submittedName>
</protein>
<comment type="caution">
    <text evidence="1">The sequence shown here is derived from an EMBL/GenBank/DDBJ whole genome shotgun (WGS) entry which is preliminary data.</text>
</comment>
<name>A0A2T1NBY2_9FLAO</name>